<feature type="transmembrane region" description="Helical" evidence="1">
    <location>
        <begin position="6"/>
        <end position="24"/>
    </location>
</feature>
<proteinExistence type="predicted"/>
<keyword evidence="1" id="KW-0812">Transmembrane</keyword>
<keyword evidence="1" id="KW-1133">Transmembrane helix</keyword>
<dbReference type="RefSeq" id="WP_022635788.1">
    <property type="nucleotide sequence ID" value="NZ_ASJR01000002.1"/>
</dbReference>
<keyword evidence="1" id="KW-0472">Membrane</keyword>
<dbReference type="InterPro" id="IPR003425">
    <property type="entry name" value="CCB3/YggT"/>
</dbReference>
<reference evidence="2 3" key="1">
    <citation type="journal article" date="2013" name="Environ. Microbiol.">
        <title>Genome analysis of Chitinivibrio alkaliphilus gen. nov., sp. nov., a novel extremely haloalkaliphilic anaerobic chitinolytic bacterium from the candidate phylum Termite Group 3.</title>
        <authorList>
            <person name="Sorokin D.Y."/>
            <person name="Gumerov V.M."/>
            <person name="Rakitin A.L."/>
            <person name="Beletsky A.V."/>
            <person name="Damste J.S."/>
            <person name="Muyzer G."/>
            <person name="Mardanov A.V."/>
            <person name="Ravin N.V."/>
        </authorList>
    </citation>
    <scope>NUCLEOTIDE SEQUENCE [LARGE SCALE GENOMIC DNA]</scope>
    <source>
        <strain evidence="2 3">ACht1</strain>
    </source>
</reference>
<name>U7D7Z6_9BACT</name>
<comment type="caution">
    <text evidence="2">The sequence shown here is derived from an EMBL/GenBank/DDBJ whole genome shotgun (WGS) entry which is preliminary data.</text>
</comment>
<protein>
    <recommendedName>
        <fullName evidence="4">YggT family protein</fullName>
    </recommendedName>
</protein>
<dbReference type="AlphaFoldDB" id="U7D7Z6"/>
<evidence type="ECO:0000256" key="1">
    <source>
        <dbReference type="SAM" id="Phobius"/>
    </source>
</evidence>
<gene>
    <name evidence="2" type="ORF">CALK_0240</name>
</gene>
<dbReference type="GO" id="GO:0016020">
    <property type="term" value="C:membrane"/>
    <property type="evidence" value="ECO:0007669"/>
    <property type="project" value="InterPro"/>
</dbReference>
<dbReference type="eggNOG" id="COG0762">
    <property type="taxonomic scope" value="Bacteria"/>
</dbReference>
<dbReference type="Proteomes" id="UP000017148">
    <property type="component" value="Unassembled WGS sequence"/>
</dbReference>
<sequence>MWVLVLLFNAAELLLLIRIILSWLQYESANEFTRWVCSVVDPLLAPIRSFLPQNSMGIDFSPIILFIFIDIVKRLALTL</sequence>
<dbReference type="OrthoDB" id="283553at2"/>
<accession>U7D7Z6</accession>
<evidence type="ECO:0000313" key="3">
    <source>
        <dbReference type="Proteomes" id="UP000017148"/>
    </source>
</evidence>
<dbReference type="STRING" id="1313304.CALK_0240"/>
<dbReference type="Pfam" id="PF02325">
    <property type="entry name" value="CCB3_YggT"/>
    <property type="match status" value="1"/>
</dbReference>
<keyword evidence="3" id="KW-1185">Reference proteome</keyword>
<organism evidence="2 3">
    <name type="scientific">Chitinivibrio alkaliphilus ACht1</name>
    <dbReference type="NCBI Taxonomy" id="1313304"/>
    <lineage>
        <taxon>Bacteria</taxon>
        <taxon>Pseudomonadati</taxon>
        <taxon>Fibrobacterota</taxon>
        <taxon>Chitinivibrionia</taxon>
        <taxon>Chitinivibrionales</taxon>
        <taxon>Chitinivibrionaceae</taxon>
        <taxon>Chitinivibrio</taxon>
    </lineage>
</organism>
<evidence type="ECO:0008006" key="4">
    <source>
        <dbReference type="Google" id="ProtNLM"/>
    </source>
</evidence>
<evidence type="ECO:0000313" key="2">
    <source>
        <dbReference type="EMBL" id="ERP39075.1"/>
    </source>
</evidence>
<dbReference type="EMBL" id="ASJR01000002">
    <property type="protein sequence ID" value="ERP39075.1"/>
    <property type="molecule type" value="Genomic_DNA"/>
</dbReference>